<sequence>MFYETSMSEDALFKTLDLSPRRERPRNFNRIRTILEKSKTNRYTKILQVLRSLLTQAIKFVKFFLRGEMRLHGKNYAPLAIFFRLVQC</sequence>
<dbReference type="EMBL" id="CAJDYZ010005593">
    <property type="protein sequence ID" value="CAD1472579.1"/>
    <property type="molecule type" value="Genomic_DNA"/>
</dbReference>
<evidence type="ECO:0000313" key="1">
    <source>
        <dbReference type="EMBL" id="CAD1472579.1"/>
    </source>
</evidence>
<organism evidence="1 2">
    <name type="scientific">Heterotrigona itama</name>
    <dbReference type="NCBI Taxonomy" id="395501"/>
    <lineage>
        <taxon>Eukaryota</taxon>
        <taxon>Metazoa</taxon>
        <taxon>Ecdysozoa</taxon>
        <taxon>Arthropoda</taxon>
        <taxon>Hexapoda</taxon>
        <taxon>Insecta</taxon>
        <taxon>Pterygota</taxon>
        <taxon>Neoptera</taxon>
        <taxon>Endopterygota</taxon>
        <taxon>Hymenoptera</taxon>
        <taxon>Apocrita</taxon>
        <taxon>Aculeata</taxon>
        <taxon>Apoidea</taxon>
        <taxon>Anthophila</taxon>
        <taxon>Apidae</taxon>
        <taxon>Heterotrigona</taxon>
    </lineage>
</organism>
<dbReference type="AlphaFoldDB" id="A0A6V7H004"/>
<proteinExistence type="predicted"/>
<gene>
    <name evidence="1" type="ORF">MHI_LOCUS307198</name>
</gene>
<keyword evidence="2" id="KW-1185">Reference proteome</keyword>
<name>A0A6V7H004_9HYME</name>
<dbReference type="Proteomes" id="UP000752696">
    <property type="component" value="Unassembled WGS sequence"/>
</dbReference>
<accession>A0A6V7H004</accession>
<evidence type="ECO:0000313" key="2">
    <source>
        <dbReference type="Proteomes" id="UP000752696"/>
    </source>
</evidence>
<protein>
    <submittedName>
        <fullName evidence="1">Uncharacterized protein</fullName>
    </submittedName>
</protein>
<reference evidence="1" key="1">
    <citation type="submission" date="2020-07" db="EMBL/GenBank/DDBJ databases">
        <authorList>
            <person name="Nazaruddin N."/>
        </authorList>
    </citation>
    <scope>NUCLEOTIDE SEQUENCE</scope>
</reference>
<comment type="caution">
    <text evidence="1">The sequence shown here is derived from an EMBL/GenBank/DDBJ whole genome shotgun (WGS) entry which is preliminary data.</text>
</comment>